<reference evidence="1 2" key="1">
    <citation type="submission" date="2019-03" db="EMBL/GenBank/DDBJ databases">
        <authorList>
            <person name="Kox A.R. M."/>
        </authorList>
    </citation>
    <scope>NUCLEOTIDE SEQUENCE [LARGE SCALE GENOMIC DNA]</scope>
    <source>
        <strain evidence="1">MTUNDRAET4 annotated genome</strain>
    </source>
</reference>
<accession>A0A4U8YY34</accession>
<evidence type="ECO:0000313" key="1">
    <source>
        <dbReference type="EMBL" id="VFU07922.1"/>
    </source>
</evidence>
<dbReference type="KEGG" id="mtun:MTUNDRAET4_1029"/>
<dbReference type="EMBL" id="LR536450">
    <property type="protein sequence ID" value="VFU07922.1"/>
    <property type="molecule type" value="Genomic_DNA"/>
</dbReference>
<name>A0A4U8YY34_METTU</name>
<dbReference type="AlphaFoldDB" id="A0A4U8YY34"/>
<organism evidence="1 2">
    <name type="scientific">Methylocella tundrae</name>
    <dbReference type="NCBI Taxonomy" id="227605"/>
    <lineage>
        <taxon>Bacteria</taxon>
        <taxon>Pseudomonadati</taxon>
        <taxon>Pseudomonadota</taxon>
        <taxon>Alphaproteobacteria</taxon>
        <taxon>Hyphomicrobiales</taxon>
        <taxon>Beijerinckiaceae</taxon>
        <taxon>Methylocella</taxon>
    </lineage>
</organism>
<dbReference type="Proteomes" id="UP000294360">
    <property type="component" value="Chromosome"/>
</dbReference>
<dbReference type="InterPro" id="IPR036390">
    <property type="entry name" value="WH_DNA-bd_sf"/>
</dbReference>
<dbReference type="SUPFAM" id="SSF46785">
    <property type="entry name" value="Winged helix' DNA-binding domain"/>
    <property type="match status" value="1"/>
</dbReference>
<gene>
    <name evidence="1" type="ORF">MTUNDRAET4_1029</name>
</gene>
<sequence length="187" mass="19760">MSDLARQKGVDKAAVSRRISRLESLGSLETRTGARGTKLVNIAAYDRAVGETGDAIRTMNGAGATQQPPPSSNGSDPILAREQARRTAYQADIAKLDLDERLKKLLPVDDIAAAIGICAERIVRVLDQLPSRADELASAVGKDGAPGARAVLKIVARDLRSAIERELRKLAETGVNAPAPDEEADAA</sequence>
<evidence type="ECO:0000313" key="2">
    <source>
        <dbReference type="Proteomes" id="UP000294360"/>
    </source>
</evidence>
<proteinExistence type="predicted"/>
<protein>
    <submittedName>
        <fullName evidence="1">Uncharacterized protein</fullName>
    </submittedName>
</protein>